<evidence type="ECO:0000256" key="2">
    <source>
        <dbReference type="SAM" id="SignalP"/>
    </source>
</evidence>
<gene>
    <name evidence="4" type="ORF">JHL15_03285</name>
</gene>
<feature type="signal peptide" evidence="2">
    <location>
        <begin position="1"/>
        <end position="18"/>
    </location>
</feature>
<keyword evidence="1 2" id="KW-0732">Signal</keyword>
<dbReference type="InterPro" id="IPR026444">
    <property type="entry name" value="Secre_tail"/>
</dbReference>
<reference evidence="5" key="1">
    <citation type="submission" date="2021-01" db="EMBL/GenBank/DDBJ databases">
        <title>Genome public.</title>
        <authorList>
            <person name="Liu C."/>
            <person name="Sun Q."/>
        </authorList>
    </citation>
    <scope>NUCLEOTIDE SEQUENCE [LARGE SCALE GENOMIC DNA]</scope>
    <source>
        <strain evidence="5">YIM B02567</strain>
    </source>
</reference>
<evidence type="ECO:0000313" key="5">
    <source>
        <dbReference type="Proteomes" id="UP000628669"/>
    </source>
</evidence>
<dbReference type="EMBL" id="JAENHK010000001">
    <property type="protein sequence ID" value="MBK1894778.1"/>
    <property type="molecule type" value="Genomic_DNA"/>
</dbReference>
<sequence length="150" mass="16417">MKKIYLLGGFLVSVSVCSQSLIGGVNSGGVSNDNLMHTVGEIYVIPTNPNDQNSGTMGVLYQTVLTVLGVNEIVTEKAVSIYPNPTSDYINFTVSSRTKLEEVSIYDVSGKLVSQQKIINNRLDLSFLIQGVYLLKFNNSELKPVKIIKK</sequence>
<proteinExistence type="predicted"/>
<dbReference type="NCBIfam" id="TIGR04183">
    <property type="entry name" value="Por_Secre_tail"/>
    <property type="match status" value="1"/>
</dbReference>
<dbReference type="Proteomes" id="UP000628669">
    <property type="component" value="Unassembled WGS sequence"/>
</dbReference>
<keyword evidence="5" id="KW-1185">Reference proteome</keyword>
<dbReference type="Pfam" id="PF18962">
    <property type="entry name" value="Por_Secre_tail"/>
    <property type="match status" value="1"/>
</dbReference>
<evidence type="ECO:0000256" key="1">
    <source>
        <dbReference type="ARBA" id="ARBA00022729"/>
    </source>
</evidence>
<comment type="caution">
    <text evidence="4">The sequence shown here is derived from an EMBL/GenBank/DDBJ whole genome shotgun (WGS) entry which is preliminary data.</text>
</comment>
<name>A0ABS1FQV2_9FLAO</name>
<evidence type="ECO:0000313" key="4">
    <source>
        <dbReference type="EMBL" id="MBK1894778.1"/>
    </source>
</evidence>
<organism evidence="4 5">
    <name type="scientific">Chryseobacterium paridis</name>
    <dbReference type="NCBI Taxonomy" id="2800328"/>
    <lineage>
        <taxon>Bacteria</taxon>
        <taxon>Pseudomonadati</taxon>
        <taxon>Bacteroidota</taxon>
        <taxon>Flavobacteriia</taxon>
        <taxon>Flavobacteriales</taxon>
        <taxon>Weeksellaceae</taxon>
        <taxon>Chryseobacterium group</taxon>
        <taxon>Chryseobacterium</taxon>
    </lineage>
</organism>
<evidence type="ECO:0000259" key="3">
    <source>
        <dbReference type="Pfam" id="PF18962"/>
    </source>
</evidence>
<feature type="domain" description="Secretion system C-terminal sorting" evidence="3">
    <location>
        <begin position="81"/>
        <end position="143"/>
    </location>
</feature>
<dbReference type="RefSeq" id="WP_200242755.1">
    <property type="nucleotide sequence ID" value="NZ_JAENHK010000001.1"/>
</dbReference>
<protein>
    <submittedName>
        <fullName evidence="4">T9SS type A sorting domain-containing protein</fullName>
    </submittedName>
</protein>
<feature type="chain" id="PRO_5046030647" evidence="2">
    <location>
        <begin position="19"/>
        <end position="150"/>
    </location>
</feature>
<accession>A0ABS1FQV2</accession>